<evidence type="ECO:0000313" key="1">
    <source>
        <dbReference type="EMBL" id="VYU47073.1"/>
    </source>
</evidence>
<sequence>MNKKEHINNTILDFDTTLNILFDEYELDISLPIEKCLSNESIRDIIPTEENTIFDKLDSVYYKGIKDLFRTLKKVDRLGAPKFHYYKDNTIKVTSSLIENYKLDGHVDNLYNFKTTYLSRLKEFLESLSPIKYIQYLVNIEGLILELGEPKLTIDGANIILRYPFDIENIDETVENIKEEFKNFKIEALSCVVVLRQSGNEIYVPSKYQDYFFPKCFDKALDNLEIKSLFKSKIVETVIDGEFQNLYYFSAYEYMNNKTNRPYCYIYIKDNRICDLEKSKVINKLLKLQDNLEVGI</sequence>
<protein>
    <submittedName>
        <fullName evidence="1">Uncharacterized protein</fullName>
    </submittedName>
</protein>
<accession>A0A6N3F514</accession>
<organism evidence="1">
    <name type="scientific">Intestinibacter bartlettii</name>
    <dbReference type="NCBI Taxonomy" id="261299"/>
    <lineage>
        <taxon>Bacteria</taxon>
        <taxon>Bacillati</taxon>
        <taxon>Bacillota</taxon>
        <taxon>Clostridia</taxon>
        <taxon>Peptostreptococcales</taxon>
        <taxon>Peptostreptococcaceae</taxon>
        <taxon>Intestinibacter</taxon>
    </lineage>
</organism>
<dbReference type="EMBL" id="CACRUE010000039">
    <property type="protein sequence ID" value="VYU47073.1"/>
    <property type="molecule type" value="Genomic_DNA"/>
</dbReference>
<dbReference type="RefSeq" id="WP_024038467.1">
    <property type="nucleotide sequence ID" value="NZ_CACRUE010000039.1"/>
</dbReference>
<proteinExistence type="predicted"/>
<reference evidence="1" key="1">
    <citation type="submission" date="2019-11" db="EMBL/GenBank/DDBJ databases">
        <authorList>
            <person name="Feng L."/>
        </authorList>
    </citation>
    <scope>NUCLEOTIDE SEQUENCE</scope>
    <source>
        <strain evidence="1">IbartlettiiLFYP30</strain>
    </source>
</reference>
<dbReference type="AlphaFoldDB" id="A0A6N3F514"/>
<gene>
    <name evidence="1" type="ORF">IBLFYP30_02810</name>
</gene>
<name>A0A6N3F514_9FIRM</name>